<dbReference type="Gramene" id="PHT81917">
    <property type="protein sequence ID" value="PHT81917"/>
    <property type="gene ID" value="T459_14932"/>
</dbReference>
<dbReference type="EMBL" id="AYRZ02000005">
    <property type="protein sequence ID" value="PHT81917.1"/>
    <property type="molecule type" value="Genomic_DNA"/>
</dbReference>
<reference evidence="1 2" key="1">
    <citation type="journal article" date="2014" name="Nat. Genet.">
        <title>Genome sequence of the hot pepper provides insights into the evolution of pungency in Capsicum species.</title>
        <authorList>
            <person name="Kim S."/>
            <person name="Park M."/>
            <person name="Yeom S.I."/>
            <person name="Kim Y.M."/>
            <person name="Lee J.M."/>
            <person name="Lee H.A."/>
            <person name="Seo E."/>
            <person name="Choi J."/>
            <person name="Cheong K."/>
            <person name="Kim K.T."/>
            <person name="Jung K."/>
            <person name="Lee G.W."/>
            <person name="Oh S.K."/>
            <person name="Bae C."/>
            <person name="Kim S.B."/>
            <person name="Lee H.Y."/>
            <person name="Kim S.Y."/>
            <person name="Kim M.S."/>
            <person name="Kang B.C."/>
            <person name="Jo Y.D."/>
            <person name="Yang H.B."/>
            <person name="Jeong H.J."/>
            <person name="Kang W.H."/>
            <person name="Kwon J.K."/>
            <person name="Shin C."/>
            <person name="Lim J.Y."/>
            <person name="Park J.H."/>
            <person name="Huh J.H."/>
            <person name="Kim J.S."/>
            <person name="Kim B.D."/>
            <person name="Cohen O."/>
            <person name="Paran I."/>
            <person name="Suh M.C."/>
            <person name="Lee S.B."/>
            <person name="Kim Y.K."/>
            <person name="Shin Y."/>
            <person name="Noh S.J."/>
            <person name="Park J."/>
            <person name="Seo Y.S."/>
            <person name="Kwon S.Y."/>
            <person name="Kim H.A."/>
            <person name="Park J.M."/>
            <person name="Kim H.J."/>
            <person name="Choi S.B."/>
            <person name="Bosland P.W."/>
            <person name="Reeves G."/>
            <person name="Jo S.H."/>
            <person name="Lee B.W."/>
            <person name="Cho H.T."/>
            <person name="Choi H.S."/>
            <person name="Lee M.S."/>
            <person name="Yu Y."/>
            <person name="Do Choi Y."/>
            <person name="Park B.S."/>
            <person name="van Deynze A."/>
            <person name="Ashrafi H."/>
            <person name="Hill T."/>
            <person name="Kim W.T."/>
            <person name="Pai H.S."/>
            <person name="Ahn H.K."/>
            <person name="Yeam I."/>
            <person name="Giovannoni J.J."/>
            <person name="Rose J.K."/>
            <person name="Sorensen I."/>
            <person name="Lee S.J."/>
            <person name="Kim R.W."/>
            <person name="Choi I.Y."/>
            <person name="Choi B.S."/>
            <person name="Lim J.S."/>
            <person name="Lee Y.H."/>
            <person name="Choi D."/>
        </authorList>
    </citation>
    <scope>NUCLEOTIDE SEQUENCE [LARGE SCALE GENOMIC DNA]</scope>
    <source>
        <strain evidence="2">cv. CM334</strain>
    </source>
</reference>
<reference evidence="1 2" key="2">
    <citation type="journal article" date="2017" name="Genome Biol.">
        <title>New reference genome sequences of hot pepper reveal the massive evolution of plant disease-resistance genes by retroduplication.</title>
        <authorList>
            <person name="Kim S."/>
            <person name="Park J."/>
            <person name="Yeom S.I."/>
            <person name="Kim Y.M."/>
            <person name="Seo E."/>
            <person name="Kim K.T."/>
            <person name="Kim M.S."/>
            <person name="Lee J.M."/>
            <person name="Cheong K."/>
            <person name="Shin H.S."/>
            <person name="Kim S.B."/>
            <person name="Han K."/>
            <person name="Lee J."/>
            <person name="Park M."/>
            <person name="Lee H.A."/>
            <person name="Lee H.Y."/>
            <person name="Lee Y."/>
            <person name="Oh S."/>
            <person name="Lee J.H."/>
            <person name="Choi E."/>
            <person name="Choi E."/>
            <person name="Lee S.E."/>
            <person name="Jeon J."/>
            <person name="Kim H."/>
            <person name="Choi G."/>
            <person name="Song H."/>
            <person name="Lee J."/>
            <person name="Lee S.C."/>
            <person name="Kwon J.K."/>
            <person name="Lee H.Y."/>
            <person name="Koo N."/>
            <person name="Hong Y."/>
            <person name="Kim R.W."/>
            <person name="Kang W.H."/>
            <person name="Huh J.H."/>
            <person name="Kang B.C."/>
            <person name="Yang T.J."/>
            <person name="Lee Y.H."/>
            <person name="Bennetzen J.L."/>
            <person name="Choi D."/>
        </authorList>
    </citation>
    <scope>NUCLEOTIDE SEQUENCE [LARGE SCALE GENOMIC DNA]</scope>
    <source>
        <strain evidence="2">cv. CM334</strain>
    </source>
</reference>
<dbReference type="Proteomes" id="UP000222542">
    <property type="component" value="Unassembled WGS sequence"/>
</dbReference>
<dbReference type="STRING" id="4072.A0A2G2ZIT3"/>
<dbReference type="PANTHER" id="PTHR45748:SF14">
    <property type="entry name" value="1-PHOSPHATIDYLINOSITOL-3-PHOSPHATE 5-KINASE FAB1C-RELATED"/>
    <property type="match status" value="1"/>
</dbReference>
<keyword evidence="2" id="KW-1185">Reference proteome</keyword>
<evidence type="ECO:0000313" key="1">
    <source>
        <dbReference type="EMBL" id="PHT81917.1"/>
    </source>
</evidence>
<gene>
    <name evidence="1" type="ORF">T459_14932</name>
</gene>
<organism evidence="1 2">
    <name type="scientific">Capsicum annuum</name>
    <name type="common">Capsicum pepper</name>
    <dbReference type="NCBI Taxonomy" id="4072"/>
    <lineage>
        <taxon>Eukaryota</taxon>
        <taxon>Viridiplantae</taxon>
        <taxon>Streptophyta</taxon>
        <taxon>Embryophyta</taxon>
        <taxon>Tracheophyta</taxon>
        <taxon>Spermatophyta</taxon>
        <taxon>Magnoliopsida</taxon>
        <taxon>eudicotyledons</taxon>
        <taxon>Gunneridae</taxon>
        <taxon>Pentapetalae</taxon>
        <taxon>asterids</taxon>
        <taxon>lamiids</taxon>
        <taxon>Solanales</taxon>
        <taxon>Solanaceae</taxon>
        <taxon>Solanoideae</taxon>
        <taxon>Capsiceae</taxon>
        <taxon>Capsicum</taxon>
    </lineage>
</organism>
<comment type="caution">
    <text evidence="1">The sequence shown here is derived from an EMBL/GenBank/DDBJ whole genome shotgun (WGS) entry which is preliminary data.</text>
</comment>
<dbReference type="PANTHER" id="PTHR45748">
    <property type="entry name" value="1-PHOSPHATIDYLINOSITOL 3-PHOSPHATE 5-KINASE-RELATED"/>
    <property type="match status" value="1"/>
</dbReference>
<sequence>MEKTTSLSRGEDIYSGKESAADDWLDIVTSLAWQAANYVKPDTSKEGSMDPVDYVKVKCIAPGSRSERHNNFGSLQSFPLEIDLVFKVKDDAFDRDNEAGVRIRGLLILSFHNLHVWLRGSCREELKKLKRVVQHAVFVAYYLSLETSFLADEGASLPKVSAATSIAIPERTFSDNAISVISHPSVPARSLRVVNDPHFQVGSNLSLEAVLRESLLEYHYPQYNDQSNLDDYGARDVLTIAYRENLALFLAYDPRPVVSHPKPRP</sequence>
<evidence type="ECO:0000313" key="2">
    <source>
        <dbReference type="Proteomes" id="UP000222542"/>
    </source>
</evidence>
<protein>
    <submittedName>
        <fullName evidence="1">Uncharacterized protein</fullName>
    </submittedName>
</protein>
<dbReference type="AlphaFoldDB" id="A0A2G2ZIT3"/>
<proteinExistence type="predicted"/>
<accession>A0A2G2ZIT3</accession>
<name>A0A2G2ZIT3_CAPAN</name>